<dbReference type="AlphaFoldDB" id="R9H2M1"/>
<dbReference type="Pfam" id="PF18979">
    <property type="entry name" value="DUF5715"/>
    <property type="match status" value="1"/>
</dbReference>
<organism evidence="1 2">
    <name type="scientific">Arcticibacter svalbardensis MN12-7</name>
    <dbReference type="NCBI Taxonomy" id="1150600"/>
    <lineage>
        <taxon>Bacteria</taxon>
        <taxon>Pseudomonadati</taxon>
        <taxon>Bacteroidota</taxon>
        <taxon>Sphingobacteriia</taxon>
        <taxon>Sphingobacteriales</taxon>
        <taxon>Sphingobacteriaceae</taxon>
        <taxon>Arcticibacter</taxon>
    </lineage>
</organism>
<gene>
    <name evidence="1" type="ORF">ADIARSV_1380</name>
</gene>
<proteinExistence type="predicted"/>
<protein>
    <submittedName>
        <fullName evidence="1">Uncharacterized protein</fullName>
    </submittedName>
</protein>
<accession>R9H2M1</accession>
<dbReference type="EMBL" id="AQPN01000050">
    <property type="protein sequence ID" value="EOR95464.1"/>
    <property type="molecule type" value="Genomic_DNA"/>
</dbReference>
<evidence type="ECO:0000313" key="1">
    <source>
        <dbReference type="EMBL" id="EOR95464.1"/>
    </source>
</evidence>
<comment type="caution">
    <text evidence="1">The sequence shown here is derived from an EMBL/GenBank/DDBJ whole genome shotgun (WGS) entry which is preliminary data.</text>
</comment>
<dbReference type="Proteomes" id="UP000014174">
    <property type="component" value="Unassembled WGS sequence"/>
</dbReference>
<reference evidence="1 2" key="1">
    <citation type="journal article" date="2013" name="Genome Announc.">
        <title>Draft Genome Sequence of Arcticibacter svalbardensis Strain MN12-7T, a Member of the Family Sphingobacteriaceae Isolated from an Arctic Soil Sample.</title>
        <authorList>
            <person name="Shivaji S."/>
            <person name="Ara S."/>
            <person name="Prasad S."/>
            <person name="Manasa B.P."/>
            <person name="Begum Z."/>
            <person name="Singh A."/>
            <person name="Kumar Pinnaka A."/>
        </authorList>
    </citation>
    <scope>NUCLEOTIDE SEQUENCE [LARGE SCALE GENOMIC DNA]</scope>
    <source>
        <strain evidence="1 2">MN12-7</strain>
    </source>
</reference>
<evidence type="ECO:0000313" key="2">
    <source>
        <dbReference type="Proteomes" id="UP000014174"/>
    </source>
</evidence>
<name>R9H2M1_9SPHI</name>
<sequence>MKYIPFTISSLTRSKQSVSDLVDNNANAVLNNAHLRSKTFDISYRTFYKDVLK</sequence>
<dbReference type="InterPro" id="IPR043769">
    <property type="entry name" value="DUF5715"/>
</dbReference>
<keyword evidence="2" id="KW-1185">Reference proteome</keyword>